<reference evidence="1 2" key="1">
    <citation type="submission" date="2024-06" db="EMBL/GenBank/DDBJ databases">
        <title>Genomic Encyclopedia of Type Strains, Phase V (KMG-V): Genome sequencing to study the core and pangenomes of soil and plant-associated prokaryotes.</title>
        <authorList>
            <person name="Whitman W."/>
        </authorList>
    </citation>
    <scope>NUCLEOTIDE SEQUENCE [LARGE SCALE GENOMIC DNA]</scope>
    <source>
        <strain evidence="1 2">USDA 160</strain>
    </source>
</reference>
<keyword evidence="2" id="KW-1185">Reference proteome</keyword>
<dbReference type="RefSeq" id="WP_248878929.1">
    <property type="nucleotide sequence ID" value="NZ_CP066351.1"/>
</dbReference>
<sequence>MESKVGVLLDRFAIDYAAIEEYVDRGVVCVLEGWKLAQRGNQGSLARCLHLDSM</sequence>
<dbReference type="EMBL" id="JBEPTQ010000002">
    <property type="protein sequence ID" value="MET4719925.1"/>
    <property type="molecule type" value="Genomic_DNA"/>
</dbReference>
<gene>
    <name evidence="1" type="ORF">ABIF63_004031</name>
</gene>
<protein>
    <submittedName>
        <fullName evidence="1">Uncharacterized protein</fullName>
    </submittedName>
</protein>
<accession>A0ABV2RTH4</accession>
<evidence type="ECO:0000313" key="1">
    <source>
        <dbReference type="EMBL" id="MET4719925.1"/>
    </source>
</evidence>
<name>A0ABV2RTH4_BRAJP</name>
<dbReference type="Proteomes" id="UP001549291">
    <property type="component" value="Unassembled WGS sequence"/>
</dbReference>
<comment type="caution">
    <text evidence="1">The sequence shown here is derived from an EMBL/GenBank/DDBJ whole genome shotgun (WGS) entry which is preliminary data.</text>
</comment>
<evidence type="ECO:0000313" key="2">
    <source>
        <dbReference type="Proteomes" id="UP001549291"/>
    </source>
</evidence>
<proteinExistence type="predicted"/>
<organism evidence="1 2">
    <name type="scientific">Bradyrhizobium japonicum</name>
    <dbReference type="NCBI Taxonomy" id="375"/>
    <lineage>
        <taxon>Bacteria</taxon>
        <taxon>Pseudomonadati</taxon>
        <taxon>Pseudomonadota</taxon>
        <taxon>Alphaproteobacteria</taxon>
        <taxon>Hyphomicrobiales</taxon>
        <taxon>Nitrobacteraceae</taxon>
        <taxon>Bradyrhizobium</taxon>
    </lineage>
</organism>